<reference evidence="2" key="1">
    <citation type="journal article" date="2015" name="Nature">
        <title>Complex archaea that bridge the gap between prokaryotes and eukaryotes.</title>
        <authorList>
            <person name="Spang A."/>
            <person name="Saw J.H."/>
            <person name="Jorgensen S.L."/>
            <person name="Zaremba-Niedzwiedzka K."/>
            <person name="Martijn J."/>
            <person name="Lind A.E."/>
            <person name="van Eijk R."/>
            <person name="Schleper C."/>
            <person name="Guy L."/>
            <person name="Ettema T.J."/>
        </authorList>
    </citation>
    <scope>NUCLEOTIDE SEQUENCE</scope>
</reference>
<evidence type="ECO:0000313" key="2">
    <source>
        <dbReference type="EMBL" id="KKL64589.1"/>
    </source>
</evidence>
<dbReference type="EMBL" id="LAZR01027795">
    <property type="protein sequence ID" value="KKL64589.1"/>
    <property type="molecule type" value="Genomic_DNA"/>
</dbReference>
<evidence type="ECO:0000256" key="1">
    <source>
        <dbReference type="SAM" id="MobiDB-lite"/>
    </source>
</evidence>
<feature type="region of interest" description="Disordered" evidence="1">
    <location>
        <begin position="34"/>
        <end position="54"/>
    </location>
</feature>
<dbReference type="AlphaFoldDB" id="A0A0F9DS53"/>
<name>A0A0F9DS53_9ZZZZ</name>
<protein>
    <submittedName>
        <fullName evidence="2">Uncharacterized protein</fullName>
    </submittedName>
</protein>
<sequence length="54" mass="6314">MPKYDKQHIRKVNQLKADGKLKKRIEHKVPDVNTKMTGTEKPAGSVRLYPMRRP</sequence>
<organism evidence="2">
    <name type="scientific">marine sediment metagenome</name>
    <dbReference type="NCBI Taxonomy" id="412755"/>
    <lineage>
        <taxon>unclassified sequences</taxon>
        <taxon>metagenomes</taxon>
        <taxon>ecological metagenomes</taxon>
    </lineage>
</organism>
<accession>A0A0F9DS53</accession>
<comment type="caution">
    <text evidence="2">The sequence shown here is derived from an EMBL/GenBank/DDBJ whole genome shotgun (WGS) entry which is preliminary data.</text>
</comment>
<proteinExistence type="predicted"/>
<gene>
    <name evidence="2" type="ORF">LCGC14_2163460</name>
</gene>